<dbReference type="SUPFAM" id="SSF48371">
    <property type="entry name" value="ARM repeat"/>
    <property type="match status" value="1"/>
</dbReference>
<evidence type="ECO:0000313" key="3">
    <source>
        <dbReference type="Proteomes" id="UP000504603"/>
    </source>
</evidence>
<dbReference type="AlphaFoldDB" id="A0A6J1C9H2"/>
<evidence type="ECO:0000313" key="4">
    <source>
        <dbReference type="RefSeq" id="XP_022138450.1"/>
    </source>
</evidence>
<dbReference type="InterPro" id="IPR058678">
    <property type="entry name" value="ARM_PUB"/>
</dbReference>
<dbReference type="GeneID" id="111009618"/>
<organism evidence="3 4">
    <name type="scientific">Momordica charantia</name>
    <name type="common">Bitter gourd</name>
    <name type="synonym">Balsam pear</name>
    <dbReference type="NCBI Taxonomy" id="3673"/>
    <lineage>
        <taxon>Eukaryota</taxon>
        <taxon>Viridiplantae</taxon>
        <taxon>Streptophyta</taxon>
        <taxon>Embryophyta</taxon>
        <taxon>Tracheophyta</taxon>
        <taxon>Spermatophyta</taxon>
        <taxon>Magnoliopsida</taxon>
        <taxon>eudicotyledons</taxon>
        <taxon>Gunneridae</taxon>
        <taxon>Pentapetalae</taxon>
        <taxon>rosids</taxon>
        <taxon>fabids</taxon>
        <taxon>Cucurbitales</taxon>
        <taxon>Cucurbitaceae</taxon>
        <taxon>Momordiceae</taxon>
        <taxon>Momordica</taxon>
    </lineage>
</organism>
<dbReference type="OrthoDB" id="1930451at2759"/>
<feature type="compositionally biased region" description="Low complexity" evidence="1">
    <location>
        <begin position="65"/>
        <end position="75"/>
    </location>
</feature>
<evidence type="ECO:0000259" key="2">
    <source>
        <dbReference type="Pfam" id="PF25598"/>
    </source>
</evidence>
<name>A0A6J1C9H2_MOMCH</name>
<dbReference type="Proteomes" id="UP000504603">
    <property type="component" value="Unplaced"/>
</dbReference>
<reference evidence="4" key="1">
    <citation type="submission" date="2025-08" db="UniProtKB">
        <authorList>
            <consortium name="RefSeq"/>
        </authorList>
    </citation>
    <scope>IDENTIFICATION</scope>
    <source>
        <strain evidence="4">OHB3-1</strain>
    </source>
</reference>
<protein>
    <submittedName>
        <fullName evidence="4">U-box domain-containing protein 26</fullName>
    </submittedName>
</protein>
<accession>A0A6J1C9H2</accession>
<dbReference type="InterPro" id="IPR016024">
    <property type="entry name" value="ARM-type_fold"/>
</dbReference>
<proteinExistence type="predicted"/>
<dbReference type="Pfam" id="PF25598">
    <property type="entry name" value="ARM_PUB"/>
    <property type="match status" value="1"/>
</dbReference>
<gene>
    <name evidence="4" type="primary">LOC111009618</name>
</gene>
<feature type="compositionally biased region" description="Polar residues" evidence="1">
    <location>
        <begin position="88"/>
        <end position="97"/>
    </location>
</feature>
<dbReference type="PANTHER" id="PTHR47873">
    <property type="entry name" value="ARM REPEAT SUPERFAMILY PROTEIN"/>
    <property type="match status" value="1"/>
</dbReference>
<keyword evidence="3" id="KW-1185">Reference proteome</keyword>
<sequence>MRTQQPKLKTQLFSCGFFGHCTRSVLSPTAPHSPALPSSLPSDQPPPPPPPSLPQHSRRPPLPDSESSSSSASQSFTQWRFPLPHSPVFSQQPSVSDPPSNFSIPPSGPPPPPISAENLKEILHVAELQLSSGSDADRLAALQLLERSLVPDPSLDPDCTPELMRGLMANLSSKTGSKPATKILLALCLAEGNRHIAVESGAVGAVIESLPEMEDVAAERALASLELMCTVAEGAAEVRAHALSVPAMVTMMGRMAARGKESAISVLGVIFDNGVSSDAESAVTAPPEEVARAVVLALQGDSSARGRRKGARLLKALQEQQDGCSAAT</sequence>
<dbReference type="RefSeq" id="XP_022138450.1">
    <property type="nucleotide sequence ID" value="XM_022282758.1"/>
</dbReference>
<feature type="compositionally biased region" description="Low complexity" evidence="1">
    <location>
        <begin position="26"/>
        <end position="42"/>
    </location>
</feature>
<dbReference type="PANTHER" id="PTHR47873:SF1">
    <property type="entry name" value="ARM REPEAT SUPERFAMILY PROTEIN"/>
    <property type="match status" value="1"/>
</dbReference>
<feature type="compositionally biased region" description="Pro residues" evidence="1">
    <location>
        <begin position="43"/>
        <end position="53"/>
    </location>
</feature>
<evidence type="ECO:0000256" key="1">
    <source>
        <dbReference type="SAM" id="MobiDB-lite"/>
    </source>
</evidence>
<dbReference type="KEGG" id="mcha:111009618"/>
<feature type="domain" description="U-box" evidence="2">
    <location>
        <begin position="161"/>
        <end position="320"/>
    </location>
</feature>
<feature type="region of interest" description="Disordered" evidence="1">
    <location>
        <begin position="24"/>
        <end position="116"/>
    </location>
</feature>